<dbReference type="Proteomes" id="UP000308600">
    <property type="component" value="Unassembled WGS sequence"/>
</dbReference>
<dbReference type="EMBL" id="ML208932">
    <property type="protein sequence ID" value="TFK59608.1"/>
    <property type="molecule type" value="Genomic_DNA"/>
</dbReference>
<protein>
    <submittedName>
        <fullName evidence="1">Uncharacterized protein</fullName>
    </submittedName>
</protein>
<gene>
    <name evidence="1" type="ORF">BDN72DRAFT_873026</name>
</gene>
<name>A0ACD3A1T4_9AGAR</name>
<sequence length="417" mass="47173">MQQQLEHELDEEEEEQSQLLAAVVVLMGAQQSLDLQAAQRANSRQYLLHGELVGHPRMLSPWLALYEAANDWGFITTMGIDVTTFHDILQAGFEDRWLTTHIERVDNPQSAAIRPSRRSLDSAGALGLGLHYLCSTTQNIALAQIFSLVPATVSRYLLMVIPTLLQTLKQMPDAQIRWLAGDEFEENSMLVEEHHPRLSGAFGTVDGLSLPVQTSNDEEMENSTYNGWKHSHNINNVIVYSATGLIIACNLNAPGSWHDSHVAQPIYKKLHSDTPDGYFLVADTAFPHGDQSIAGRIQTSMKAGTVLPEGDLDRELISFRQTCEWGNQTLQGCFRRLCVLLSCENESFRADVLECCVRLFNLRTRRIGLNEIRTVYTSAWKEGAEQERIWAGFRDMLFKDQRRNDRVARFHIQVSYE</sequence>
<reference evidence="1 2" key="1">
    <citation type="journal article" date="2019" name="Nat. Ecol. Evol.">
        <title>Megaphylogeny resolves global patterns of mushroom evolution.</title>
        <authorList>
            <person name="Varga T."/>
            <person name="Krizsan K."/>
            <person name="Foldi C."/>
            <person name="Dima B."/>
            <person name="Sanchez-Garcia M."/>
            <person name="Sanchez-Ramirez S."/>
            <person name="Szollosi G.J."/>
            <person name="Szarkandi J.G."/>
            <person name="Papp V."/>
            <person name="Albert L."/>
            <person name="Andreopoulos W."/>
            <person name="Angelini C."/>
            <person name="Antonin V."/>
            <person name="Barry K.W."/>
            <person name="Bougher N.L."/>
            <person name="Buchanan P."/>
            <person name="Buyck B."/>
            <person name="Bense V."/>
            <person name="Catcheside P."/>
            <person name="Chovatia M."/>
            <person name="Cooper J."/>
            <person name="Damon W."/>
            <person name="Desjardin D."/>
            <person name="Finy P."/>
            <person name="Geml J."/>
            <person name="Haridas S."/>
            <person name="Hughes K."/>
            <person name="Justo A."/>
            <person name="Karasinski D."/>
            <person name="Kautmanova I."/>
            <person name="Kiss B."/>
            <person name="Kocsube S."/>
            <person name="Kotiranta H."/>
            <person name="LaButti K.M."/>
            <person name="Lechner B.E."/>
            <person name="Liimatainen K."/>
            <person name="Lipzen A."/>
            <person name="Lukacs Z."/>
            <person name="Mihaltcheva S."/>
            <person name="Morgado L.N."/>
            <person name="Niskanen T."/>
            <person name="Noordeloos M.E."/>
            <person name="Ohm R.A."/>
            <person name="Ortiz-Santana B."/>
            <person name="Ovrebo C."/>
            <person name="Racz N."/>
            <person name="Riley R."/>
            <person name="Savchenko A."/>
            <person name="Shiryaev A."/>
            <person name="Soop K."/>
            <person name="Spirin V."/>
            <person name="Szebenyi C."/>
            <person name="Tomsovsky M."/>
            <person name="Tulloss R.E."/>
            <person name="Uehling J."/>
            <person name="Grigoriev I.V."/>
            <person name="Vagvolgyi C."/>
            <person name="Papp T."/>
            <person name="Martin F.M."/>
            <person name="Miettinen O."/>
            <person name="Hibbett D.S."/>
            <person name="Nagy L.G."/>
        </authorList>
    </citation>
    <scope>NUCLEOTIDE SEQUENCE [LARGE SCALE GENOMIC DNA]</scope>
    <source>
        <strain evidence="1 2">NL-1719</strain>
    </source>
</reference>
<organism evidence="1 2">
    <name type="scientific">Pluteus cervinus</name>
    <dbReference type="NCBI Taxonomy" id="181527"/>
    <lineage>
        <taxon>Eukaryota</taxon>
        <taxon>Fungi</taxon>
        <taxon>Dikarya</taxon>
        <taxon>Basidiomycota</taxon>
        <taxon>Agaricomycotina</taxon>
        <taxon>Agaricomycetes</taxon>
        <taxon>Agaricomycetidae</taxon>
        <taxon>Agaricales</taxon>
        <taxon>Pluteineae</taxon>
        <taxon>Pluteaceae</taxon>
        <taxon>Pluteus</taxon>
    </lineage>
</organism>
<keyword evidence="2" id="KW-1185">Reference proteome</keyword>
<evidence type="ECO:0000313" key="1">
    <source>
        <dbReference type="EMBL" id="TFK59608.1"/>
    </source>
</evidence>
<proteinExistence type="predicted"/>
<accession>A0ACD3A1T4</accession>
<evidence type="ECO:0000313" key="2">
    <source>
        <dbReference type="Proteomes" id="UP000308600"/>
    </source>
</evidence>